<dbReference type="EMBL" id="JAACJJ010000028">
    <property type="protein sequence ID" value="KAF5321036.1"/>
    <property type="molecule type" value="Genomic_DNA"/>
</dbReference>
<comment type="caution">
    <text evidence="2">The sequence shown here is derived from an EMBL/GenBank/DDBJ whole genome shotgun (WGS) entry which is preliminary data.</text>
</comment>
<feature type="region of interest" description="Disordered" evidence="1">
    <location>
        <begin position="210"/>
        <end position="240"/>
    </location>
</feature>
<evidence type="ECO:0000256" key="1">
    <source>
        <dbReference type="SAM" id="MobiDB-lite"/>
    </source>
</evidence>
<feature type="region of interest" description="Disordered" evidence="1">
    <location>
        <begin position="319"/>
        <end position="350"/>
    </location>
</feature>
<keyword evidence="3" id="KW-1185">Reference proteome</keyword>
<feature type="compositionally biased region" description="Polar residues" evidence="1">
    <location>
        <begin position="335"/>
        <end position="350"/>
    </location>
</feature>
<name>A0A8H5BD98_9AGAR</name>
<proteinExistence type="predicted"/>
<protein>
    <submittedName>
        <fullName evidence="2">Uncharacterized protein</fullName>
    </submittedName>
</protein>
<dbReference type="Proteomes" id="UP000567179">
    <property type="component" value="Unassembled WGS sequence"/>
</dbReference>
<accession>A0A8H5BD98</accession>
<organism evidence="2 3">
    <name type="scientific">Psilocybe cf. subviscida</name>
    <dbReference type="NCBI Taxonomy" id="2480587"/>
    <lineage>
        <taxon>Eukaryota</taxon>
        <taxon>Fungi</taxon>
        <taxon>Dikarya</taxon>
        <taxon>Basidiomycota</taxon>
        <taxon>Agaricomycotina</taxon>
        <taxon>Agaricomycetes</taxon>
        <taxon>Agaricomycetidae</taxon>
        <taxon>Agaricales</taxon>
        <taxon>Agaricineae</taxon>
        <taxon>Strophariaceae</taxon>
        <taxon>Psilocybe</taxon>
    </lineage>
</organism>
<dbReference type="AlphaFoldDB" id="A0A8H5BD98"/>
<gene>
    <name evidence="2" type="ORF">D9619_000273</name>
</gene>
<reference evidence="2 3" key="1">
    <citation type="journal article" date="2020" name="ISME J.">
        <title>Uncovering the hidden diversity of litter-decomposition mechanisms in mushroom-forming fungi.</title>
        <authorList>
            <person name="Floudas D."/>
            <person name="Bentzer J."/>
            <person name="Ahren D."/>
            <person name="Johansson T."/>
            <person name="Persson P."/>
            <person name="Tunlid A."/>
        </authorList>
    </citation>
    <scope>NUCLEOTIDE SEQUENCE [LARGE SCALE GENOMIC DNA]</scope>
    <source>
        <strain evidence="2 3">CBS 101986</strain>
    </source>
</reference>
<evidence type="ECO:0000313" key="3">
    <source>
        <dbReference type="Proteomes" id="UP000567179"/>
    </source>
</evidence>
<sequence length="350" mass="37453">MSCATEDFLPHSDIPGEAIIELWIARTYPAVPSSHPRANDPSFTGENLRPYVYRHENFLVIEPADERLPRDIDMNRSLQEILNDLSKFNQEPPFPSFPDPFSIAELSKAADEAFPEYTYSPDRNDADSPSDTIASEPHAVGVAGGDADAAVKECEDVVDPKYSIGVDSIAPPASVPQWPAAPTPIIGRSTPLPGYQSAYASPLSIPEELENDHEASGTAAHTPPPLCKSLQPSNDAPLPTTEATQAQPLAQPVTAVISSVAAIPAPTAIMPSFSFTFHASRTIVGPSTFPVAVMSPAPAQVPAQPWGAMNFRVFEEPIMYPGPPKKPARRAPRKTTGNSKGKAAGNSTRK</sequence>
<evidence type="ECO:0000313" key="2">
    <source>
        <dbReference type="EMBL" id="KAF5321036.1"/>
    </source>
</evidence>